<evidence type="ECO:0000256" key="1">
    <source>
        <dbReference type="SAM" id="Phobius"/>
    </source>
</evidence>
<evidence type="ECO:0000313" key="3">
    <source>
        <dbReference type="Proteomes" id="UP000680866"/>
    </source>
</evidence>
<proteinExistence type="predicted"/>
<accession>A0A810N2U1</accession>
<keyword evidence="1" id="KW-0472">Membrane</keyword>
<dbReference type="Proteomes" id="UP000680866">
    <property type="component" value="Chromosome"/>
</dbReference>
<sequence length="60" mass="5995">MLGAWISGSNIVGVVAGPGWHSLVAALAGGGGMLVTGWLLHRAAVRATRRDEPDGGEVSG</sequence>
<evidence type="ECO:0000313" key="2">
    <source>
        <dbReference type="EMBL" id="BCJ65845.1"/>
    </source>
</evidence>
<keyword evidence="3" id="KW-1185">Reference proteome</keyword>
<organism evidence="2 3">
    <name type="scientific">Polymorphospora rubra</name>
    <dbReference type="NCBI Taxonomy" id="338584"/>
    <lineage>
        <taxon>Bacteria</taxon>
        <taxon>Bacillati</taxon>
        <taxon>Actinomycetota</taxon>
        <taxon>Actinomycetes</taxon>
        <taxon>Micromonosporales</taxon>
        <taxon>Micromonosporaceae</taxon>
        <taxon>Polymorphospora</taxon>
    </lineage>
</organism>
<keyword evidence="1" id="KW-0812">Transmembrane</keyword>
<reference evidence="2" key="1">
    <citation type="submission" date="2020-08" db="EMBL/GenBank/DDBJ databases">
        <title>Whole genome shotgun sequence of Polymorphospora rubra NBRC 101157.</title>
        <authorList>
            <person name="Komaki H."/>
            <person name="Tamura T."/>
        </authorList>
    </citation>
    <scope>NUCLEOTIDE SEQUENCE</scope>
    <source>
        <strain evidence="2">NBRC 101157</strain>
    </source>
</reference>
<dbReference type="AlphaFoldDB" id="A0A810N2U1"/>
<protein>
    <submittedName>
        <fullName evidence="2">Uncharacterized protein</fullName>
    </submittedName>
</protein>
<dbReference type="RefSeq" id="WP_212825561.1">
    <property type="nucleotide sequence ID" value="NZ_AP023359.1"/>
</dbReference>
<name>A0A810N2U1_9ACTN</name>
<dbReference type="EMBL" id="AP023359">
    <property type="protein sequence ID" value="BCJ65845.1"/>
    <property type="molecule type" value="Genomic_DNA"/>
</dbReference>
<gene>
    <name evidence="2" type="ORF">Prubr_28660</name>
</gene>
<dbReference type="KEGG" id="pry:Prubr_28660"/>
<feature type="transmembrane region" description="Helical" evidence="1">
    <location>
        <begin position="20"/>
        <end position="40"/>
    </location>
</feature>
<keyword evidence="1" id="KW-1133">Transmembrane helix</keyword>